<evidence type="ECO:0000256" key="3">
    <source>
        <dbReference type="RuleBase" id="RU363015"/>
    </source>
</evidence>
<evidence type="ECO:0000313" key="5">
    <source>
        <dbReference type="Proteomes" id="UP000092544"/>
    </source>
</evidence>
<dbReference type="InterPro" id="IPR031100">
    <property type="entry name" value="LOG_fam"/>
</dbReference>
<evidence type="ECO:0000256" key="2">
    <source>
        <dbReference type="ARBA" id="ARBA00006763"/>
    </source>
</evidence>
<keyword evidence="3" id="KW-0378">Hydrolase</keyword>
<dbReference type="PANTHER" id="PTHR31223:SF70">
    <property type="entry name" value="LOG FAMILY PROTEIN YJL055W"/>
    <property type="match status" value="1"/>
</dbReference>
<protein>
    <recommendedName>
        <fullName evidence="3">Cytokinin riboside 5'-monophosphate phosphoribohydrolase</fullName>
        <ecNumber evidence="3">3.2.2.n1</ecNumber>
    </recommendedName>
</protein>
<dbReference type="Gene3D" id="3.40.50.450">
    <property type="match status" value="1"/>
</dbReference>
<proteinExistence type="inferred from homology"/>
<dbReference type="AlphaFoldDB" id="A0A1A8TPF9"/>
<accession>A0A1A8TPF9</accession>
<dbReference type="NCBIfam" id="TIGR00730">
    <property type="entry name" value="Rossman fold protein, TIGR00730 family"/>
    <property type="match status" value="1"/>
</dbReference>
<sequence length="186" mass="20301">MKVAIYCGSAKGNNPNFVAGVKALATYFAEQGIEVVYGGGKVGLMGEMADAMIAAGGNVIGVITKHLEDKEIAHPNLTDLYVVEDMHERKAKMAELADAFVALPGGIGTLEEIFEVWTWAQIGLHEKPCAFYNIEGFYDPLFTMVDRMFEAGFVKAPYVDMLIRAQTPEDLLAAFEGYQAPAQKWA</sequence>
<reference evidence="4 5" key="1">
    <citation type="submission" date="2016-06" db="EMBL/GenBank/DDBJ databases">
        <authorList>
            <person name="Kjaerup R.B."/>
            <person name="Dalgaard T.S."/>
            <person name="Juul-Madsen H.R."/>
        </authorList>
    </citation>
    <scope>NUCLEOTIDE SEQUENCE [LARGE SCALE GENOMIC DNA]</scope>
    <source>
        <strain evidence="4 5">CECT 8886</strain>
    </source>
</reference>
<gene>
    <name evidence="4" type="primary">yvdD</name>
    <name evidence="4" type="ORF">MSP8886_03583</name>
</gene>
<dbReference type="GO" id="GO:0009691">
    <property type="term" value="P:cytokinin biosynthetic process"/>
    <property type="evidence" value="ECO:0007669"/>
    <property type="project" value="UniProtKB-UniRule"/>
</dbReference>
<dbReference type="STRING" id="1792290.MSP8886_03583"/>
<keyword evidence="3" id="KW-0203">Cytokinin biosynthesis</keyword>
<dbReference type="EC" id="3.2.2.n1" evidence="3"/>
<dbReference type="GO" id="GO:0005829">
    <property type="term" value="C:cytosol"/>
    <property type="evidence" value="ECO:0007669"/>
    <property type="project" value="TreeGrafter"/>
</dbReference>
<dbReference type="InterPro" id="IPR005269">
    <property type="entry name" value="LOG"/>
</dbReference>
<name>A0A1A8TPF9_9GAMM</name>
<comment type="catalytic activity">
    <reaction evidence="1">
        <text>AMP + H2O = D-ribose 5-phosphate + adenine</text>
        <dbReference type="Rhea" id="RHEA:20129"/>
        <dbReference type="ChEBI" id="CHEBI:15377"/>
        <dbReference type="ChEBI" id="CHEBI:16708"/>
        <dbReference type="ChEBI" id="CHEBI:78346"/>
        <dbReference type="ChEBI" id="CHEBI:456215"/>
        <dbReference type="EC" id="3.2.2.4"/>
    </reaction>
</comment>
<dbReference type="PANTHER" id="PTHR31223">
    <property type="entry name" value="LOG FAMILY PROTEIN YJL055W"/>
    <property type="match status" value="1"/>
</dbReference>
<dbReference type="OrthoDB" id="9801098at2"/>
<organism evidence="4 5">
    <name type="scientific">Marinomonas spartinae</name>
    <dbReference type="NCBI Taxonomy" id="1792290"/>
    <lineage>
        <taxon>Bacteria</taxon>
        <taxon>Pseudomonadati</taxon>
        <taxon>Pseudomonadota</taxon>
        <taxon>Gammaproteobacteria</taxon>
        <taxon>Oceanospirillales</taxon>
        <taxon>Oceanospirillaceae</taxon>
        <taxon>Marinomonas</taxon>
    </lineage>
</organism>
<dbReference type="SUPFAM" id="SSF102405">
    <property type="entry name" value="MCP/YpsA-like"/>
    <property type="match status" value="1"/>
</dbReference>
<evidence type="ECO:0000313" key="4">
    <source>
        <dbReference type="EMBL" id="SBS36118.1"/>
    </source>
</evidence>
<comment type="similarity">
    <text evidence="2 3">Belongs to the LOG family.</text>
</comment>
<keyword evidence="5" id="KW-1185">Reference proteome</keyword>
<evidence type="ECO:0000256" key="1">
    <source>
        <dbReference type="ARBA" id="ARBA00000274"/>
    </source>
</evidence>
<dbReference type="EMBL" id="FLOB01000011">
    <property type="protein sequence ID" value="SBS36118.1"/>
    <property type="molecule type" value="Genomic_DNA"/>
</dbReference>
<dbReference type="Pfam" id="PF03641">
    <property type="entry name" value="Lysine_decarbox"/>
    <property type="match status" value="1"/>
</dbReference>
<dbReference type="Proteomes" id="UP000092544">
    <property type="component" value="Unassembled WGS sequence"/>
</dbReference>
<dbReference type="GO" id="GO:0008714">
    <property type="term" value="F:AMP nucleosidase activity"/>
    <property type="evidence" value="ECO:0007669"/>
    <property type="project" value="UniProtKB-EC"/>
</dbReference>
<dbReference type="RefSeq" id="WP_067018954.1">
    <property type="nucleotide sequence ID" value="NZ_FLOB01000011.1"/>
</dbReference>